<dbReference type="EMBL" id="CM042039">
    <property type="protein sequence ID" value="KAI3725935.1"/>
    <property type="molecule type" value="Genomic_DNA"/>
</dbReference>
<gene>
    <name evidence="1" type="ORF">L1987_65731</name>
</gene>
<keyword evidence="2" id="KW-1185">Reference proteome</keyword>
<dbReference type="Proteomes" id="UP001056120">
    <property type="component" value="Linkage Group LG22"/>
</dbReference>
<reference evidence="1 2" key="2">
    <citation type="journal article" date="2022" name="Mol. Ecol. Resour.">
        <title>The genomes of chicory, endive, great burdock and yacon provide insights into Asteraceae paleo-polyploidization history and plant inulin production.</title>
        <authorList>
            <person name="Fan W."/>
            <person name="Wang S."/>
            <person name="Wang H."/>
            <person name="Wang A."/>
            <person name="Jiang F."/>
            <person name="Liu H."/>
            <person name="Zhao H."/>
            <person name="Xu D."/>
            <person name="Zhang Y."/>
        </authorList>
    </citation>
    <scope>NUCLEOTIDE SEQUENCE [LARGE SCALE GENOMIC DNA]</scope>
    <source>
        <strain evidence="2">cv. Yunnan</strain>
        <tissue evidence="1">Leaves</tissue>
    </source>
</reference>
<accession>A0ACB9BVE3</accession>
<name>A0ACB9BVE3_9ASTR</name>
<sequence>MMSINLKRVKDSRRIIFNANGEKGRQEIGNEVAELRRETLLLQSQESTPLLRRFYSTCCCQVFFCCIHRFSFYFAATVFMCSPVSNRLSFRCDFNFLT</sequence>
<organism evidence="1 2">
    <name type="scientific">Smallanthus sonchifolius</name>
    <dbReference type="NCBI Taxonomy" id="185202"/>
    <lineage>
        <taxon>Eukaryota</taxon>
        <taxon>Viridiplantae</taxon>
        <taxon>Streptophyta</taxon>
        <taxon>Embryophyta</taxon>
        <taxon>Tracheophyta</taxon>
        <taxon>Spermatophyta</taxon>
        <taxon>Magnoliopsida</taxon>
        <taxon>eudicotyledons</taxon>
        <taxon>Gunneridae</taxon>
        <taxon>Pentapetalae</taxon>
        <taxon>asterids</taxon>
        <taxon>campanulids</taxon>
        <taxon>Asterales</taxon>
        <taxon>Asteraceae</taxon>
        <taxon>Asteroideae</taxon>
        <taxon>Heliantheae alliance</taxon>
        <taxon>Millerieae</taxon>
        <taxon>Smallanthus</taxon>
    </lineage>
</organism>
<proteinExistence type="predicted"/>
<protein>
    <submittedName>
        <fullName evidence="1">Uncharacterized protein</fullName>
    </submittedName>
</protein>
<evidence type="ECO:0000313" key="1">
    <source>
        <dbReference type="EMBL" id="KAI3725935.1"/>
    </source>
</evidence>
<comment type="caution">
    <text evidence="1">The sequence shown here is derived from an EMBL/GenBank/DDBJ whole genome shotgun (WGS) entry which is preliminary data.</text>
</comment>
<evidence type="ECO:0000313" key="2">
    <source>
        <dbReference type="Proteomes" id="UP001056120"/>
    </source>
</evidence>
<reference evidence="2" key="1">
    <citation type="journal article" date="2022" name="Mol. Ecol. Resour.">
        <title>The genomes of chicory, endive, great burdock and yacon provide insights into Asteraceae palaeo-polyploidization history and plant inulin production.</title>
        <authorList>
            <person name="Fan W."/>
            <person name="Wang S."/>
            <person name="Wang H."/>
            <person name="Wang A."/>
            <person name="Jiang F."/>
            <person name="Liu H."/>
            <person name="Zhao H."/>
            <person name="Xu D."/>
            <person name="Zhang Y."/>
        </authorList>
    </citation>
    <scope>NUCLEOTIDE SEQUENCE [LARGE SCALE GENOMIC DNA]</scope>
    <source>
        <strain evidence="2">cv. Yunnan</strain>
    </source>
</reference>